<evidence type="ECO:0000259" key="8">
    <source>
        <dbReference type="PROSITE" id="PS51387"/>
    </source>
</evidence>
<keyword evidence="4" id="KW-0274">FAD</keyword>
<evidence type="ECO:0000313" key="11">
    <source>
        <dbReference type="Proteomes" id="UP000272051"/>
    </source>
</evidence>
<evidence type="ECO:0000256" key="4">
    <source>
        <dbReference type="ARBA" id="ARBA00022827"/>
    </source>
</evidence>
<dbReference type="Proteomes" id="UP000272051">
    <property type="component" value="Unassembled WGS sequence"/>
</dbReference>
<evidence type="ECO:0000256" key="7">
    <source>
        <dbReference type="ARBA" id="ARBA00038897"/>
    </source>
</evidence>
<protein>
    <recommendedName>
        <fullName evidence="7">D-lactate dehydrogenase (cytochrome)</fullName>
        <ecNumber evidence="7">1.1.2.4</ecNumber>
    </recommendedName>
</protein>
<dbReference type="GO" id="GO:1903457">
    <property type="term" value="P:lactate catabolic process"/>
    <property type="evidence" value="ECO:0007669"/>
    <property type="project" value="TreeGrafter"/>
</dbReference>
<dbReference type="EMBL" id="QMQX01000015">
    <property type="protein sequence ID" value="RLE53286.1"/>
    <property type="molecule type" value="Genomic_DNA"/>
</dbReference>
<dbReference type="Pfam" id="PF01565">
    <property type="entry name" value="FAD_binding_4"/>
    <property type="match status" value="1"/>
</dbReference>
<evidence type="ECO:0000256" key="1">
    <source>
        <dbReference type="ARBA" id="ARBA00001974"/>
    </source>
</evidence>
<dbReference type="InterPro" id="IPR006094">
    <property type="entry name" value="Oxid_FAD_bind_N"/>
</dbReference>
<dbReference type="PANTHER" id="PTHR11748">
    <property type="entry name" value="D-LACTATE DEHYDROGENASE"/>
    <property type="match status" value="1"/>
</dbReference>
<dbReference type="InterPro" id="IPR016169">
    <property type="entry name" value="FAD-bd_PCMH_sub2"/>
</dbReference>
<sequence>MLSLENIYEDLKNMIGKENVSISIFDRINYALDPMPYDLAENEIPYVVVKPANAKEVSEVLKYANKNKVPVWVHGSGTALHGATRPKRNCIVLSTSRMTDVKIYEDRGYLECGPGIRVLDLSTMLDKRGYFLPLMPGSRMVATVGGGISVNTSGHLIDSCFGKPIDYVLGLEVVLPTGEIIETGTKALRRPSGLDLTRIFAGAEGLLGVITKVRLRLVPKPGDEAQGVAFFKGCLPIAKAIVRMYMEKALPPLFCELLDETCVEISFGMRGLEAPEGSAVVMLKTTGYRPGEAKWKLEKIFSAFQKENPIEMRIVDDLHEWEEIWSCREVIYPTLIQKKGPAIIGEVAPSLPKLPDAMAEVLELPKKMETVKNPEMYLYGHIGAPTMHPHFVVPAHLSNEERRRFVREVRTKTEELNIRYEGAGGEWGMSFQRIDFIKRKYGETYYNILLGLKKLLDPNNILNQGNIEGW</sequence>
<dbReference type="GO" id="GO:0004458">
    <property type="term" value="F:D-lactate dehydrogenase (cytochrome) activity"/>
    <property type="evidence" value="ECO:0007669"/>
    <property type="project" value="UniProtKB-EC"/>
</dbReference>
<dbReference type="EC" id="1.1.2.4" evidence="7"/>
<evidence type="ECO:0000313" key="12">
    <source>
        <dbReference type="Proteomes" id="UP000278475"/>
    </source>
</evidence>
<dbReference type="InterPro" id="IPR004113">
    <property type="entry name" value="FAD-bd_oxidored_4_C"/>
</dbReference>
<comment type="similarity">
    <text evidence="2">Belongs to the FAD-binding oxidoreductase/transferase type 4 family.</text>
</comment>
<keyword evidence="6" id="KW-0560">Oxidoreductase</keyword>
<feature type="domain" description="FAD-binding PCMH-type" evidence="8">
    <location>
        <begin position="41"/>
        <end position="220"/>
    </location>
</feature>
<name>A0A497F1F0_9CREN</name>
<dbReference type="PROSITE" id="PS51387">
    <property type="entry name" value="FAD_PCMH"/>
    <property type="match status" value="1"/>
</dbReference>
<dbReference type="PANTHER" id="PTHR11748:SF111">
    <property type="entry name" value="D-LACTATE DEHYDROGENASE, MITOCHONDRIAL-RELATED"/>
    <property type="match status" value="1"/>
</dbReference>
<evidence type="ECO:0000313" key="10">
    <source>
        <dbReference type="EMBL" id="RLE53286.1"/>
    </source>
</evidence>
<dbReference type="InterPro" id="IPR016166">
    <property type="entry name" value="FAD-bd_PCMH"/>
</dbReference>
<evidence type="ECO:0000256" key="3">
    <source>
        <dbReference type="ARBA" id="ARBA00022630"/>
    </source>
</evidence>
<dbReference type="Gene3D" id="3.30.465.10">
    <property type="match status" value="1"/>
</dbReference>
<dbReference type="SUPFAM" id="SSF55103">
    <property type="entry name" value="FAD-linked oxidases, C-terminal domain"/>
    <property type="match status" value="1"/>
</dbReference>
<dbReference type="GO" id="GO:0008720">
    <property type="term" value="F:D-lactate dehydrogenase (NAD+) activity"/>
    <property type="evidence" value="ECO:0007669"/>
    <property type="project" value="TreeGrafter"/>
</dbReference>
<dbReference type="Proteomes" id="UP000278475">
    <property type="component" value="Unassembled WGS sequence"/>
</dbReference>
<evidence type="ECO:0000313" key="9">
    <source>
        <dbReference type="EMBL" id="RLE48882.1"/>
    </source>
</evidence>
<evidence type="ECO:0000256" key="6">
    <source>
        <dbReference type="ARBA" id="ARBA00023002"/>
    </source>
</evidence>
<dbReference type="InterPro" id="IPR016164">
    <property type="entry name" value="FAD-linked_Oxase-like_C"/>
</dbReference>
<dbReference type="EMBL" id="QMQV01000055">
    <property type="protein sequence ID" value="RLE48882.1"/>
    <property type="molecule type" value="Genomic_DNA"/>
</dbReference>
<evidence type="ECO:0000256" key="2">
    <source>
        <dbReference type="ARBA" id="ARBA00008000"/>
    </source>
</evidence>
<dbReference type="GO" id="GO:0071949">
    <property type="term" value="F:FAD binding"/>
    <property type="evidence" value="ECO:0007669"/>
    <property type="project" value="InterPro"/>
</dbReference>
<organism evidence="10 11">
    <name type="scientific">Thermoproteota archaeon</name>
    <dbReference type="NCBI Taxonomy" id="2056631"/>
    <lineage>
        <taxon>Archaea</taxon>
        <taxon>Thermoproteota</taxon>
    </lineage>
</organism>
<dbReference type="AlphaFoldDB" id="A0A497F1F0"/>
<proteinExistence type="inferred from homology"/>
<keyword evidence="3" id="KW-0285">Flavoprotein</keyword>
<gene>
    <name evidence="9" type="ORF">DRJ31_06280</name>
    <name evidence="10" type="ORF">DRJ33_01405</name>
</gene>
<dbReference type="InterPro" id="IPR036318">
    <property type="entry name" value="FAD-bd_PCMH-like_sf"/>
</dbReference>
<keyword evidence="5" id="KW-0809">Transit peptide</keyword>
<evidence type="ECO:0000256" key="5">
    <source>
        <dbReference type="ARBA" id="ARBA00022946"/>
    </source>
</evidence>
<comment type="caution">
    <text evidence="10">The sequence shown here is derived from an EMBL/GenBank/DDBJ whole genome shotgun (WGS) entry which is preliminary data.</text>
</comment>
<dbReference type="Pfam" id="PF02913">
    <property type="entry name" value="FAD-oxidase_C"/>
    <property type="match status" value="1"/>
</dbReference>
<reference evidence="11 12" key="1">
    <citation type="submission" date="2018-06" db="EMBL/GenBank/DDBJ databases">
        <title>Extensive metabolic versatility and redundancy in microbially diverse, dynamic hydrothermal sediments.</title>
        <authorList>
            <person name="Dombrowski N."/>
            <person name="Teske A."/>
            <person name="Baker B.J."/>
        </authorList>
    </citation>
    <scope>NUCLEOTIDE SEQUENCE [LARGE SCALE GENOMIC DNA]</scope>
    <source>
        <strain evidence="10">B34_G17</strain>
        <strain evidence="9">B66_G16</strain>
    </source>
</reference>
<comment type="cofactor">
    <cofactor evidence="1">
        <name>FAD</name>
        <dbReference type="ChEBI" id="CHEBI:57692"/>
    </cofactor>
</comment>
<accession>A0A497F1F0</accession>
<dbReference type="SUPFAM" id="SSF56176">
    <property type="entry name" value="FAD-binding/transporter-associated domain-like"/>
    <property type="match status" value="1"/>
</dbReference>